<dbReference type="AlphaFoldDB" id="A0A9D4BKV0"/>
<sequence>MTCFGPNVFCEGATGIPYCTNCIVGYMGDGCNGDVDECTGCYMQMKSNHIRSNIARSLPRHDHLALTCCT</sequence>
<organism evidence="1 2">
    <name type="scientific">Dreissena polymorpha</name>
    <name type="common">Zebra mussel</name>
    <name type="synonym">Mytilus polymorpha</name>
    <dbReference type="NCBI Taxonomy" id="45954"/>
    <lineage>
        <taxon>Eukaryota</taxon>
        <taxon>Metazoa</taxon>
        <taxon>Spiralia</taxon>
        <taxon>Lophotrochozoa</taxon>
        <taxon>Mollusca</taxon>
        <taxon>Bivalvia</taxon>
        <taxon>Autobranchia</taxon>
        <taxon>Heteroconchia</taxon>
        <taxon>Euheterodonta</taxon>
        <taxon>Imparidentia</taxon>
        <taxon>Neoheterodontei</taxon>
        <taxon>Myida</taxon>
        <taxon>Dreissenoidea</taxon>
        <taxon>Dreissenidae</taxon>
        <taxon>Dreissena</taxon>
    </lineage>
</organism>
<evidence type="ECO:0000313" key="2">
    <source>
        <dbReference type="Proteomes" id="UP000828390"/>
    </source>
</evidence>
<name>A0A9D4BKV0_DREPO</name>
<evidence type="ECO:0000313" key="1">
    <source>
        <dbReference type="EMBL" id="KAH3696938.1"/>
    </source>
</evidence>
<reference evidence="1" key="2">
    <citation type="submission" date="2020-11" db="EMBL/GenBank/DDBJ databases">
        <authorList>
            <person name="McCartney M.A."/>
            <person name="Auch B."/>
            <person name="Kono T."/>
            <person name="Mallez S."/>
            <person name="Becker A."/>
            <person name="Gohl D.M."/>
            <person name="Silverstein K.A.T."/>
            <person name="Koren S."/>
            <person name="Bechman K.B."/>
            <person name="Herman A."/>
            <person name="Abrahante J.E."/>
            <person name="Garbe J."/>
        </authorList>
    </citation>
    <scope>NUCLEOTIDE SEQUENCE</scope>
    <source>
        <strain evidence="1">Duluth1</strain>
        <tissue evidence="1">Whole animal</tissue>
    </source>
</reference>
<accession>A0A9D4BKV0</accession>
<gene>
    <name evidence="1" type="ORF">DPMN_084420</name>
</gene>
<proteinExistence type="predicted"/>
<reference evidence="1" key="1">
    <citation type="journal article" date="2019" name="bioRxiv">
        <title>The Genome of the Zebra Mussel, Dreissena polymorpha: A Resource for Invasive Species Research.</title>
        <authorList>
            <person name="McCartney M.A."/>
            <person name="Auch B."/>
            <person name="Kono T."/>
            <person name="Mallez S."/>
            <person name="Zhang Y."/>
            <person name="Obille A."/>
            <person name="Becker A."/>
            <person name="Abrahante J.E."/>
            <person name="Garbe J."/>
            <person name="Badalamenti J.P."/>
            <person name="Herman A."/>
            <person name="Mangelson H."/>
            <person name="Liachko I."/>
            <person name="Sullivan S."/>
            <person name="Sone E.D."/>
            <person name="Koren S."/>
            <person name="Silverstein K.A.T."/>
            <person name="Beckman K.B."/>
            <person name="Gohl D.M."/>
        </authorList>
    </citation>
    <scope>NUCLEOTIDE SEQUENCE</scope>
    <source>
        <strain evidence="1">Duluth1</strain>
        <tissue evidence="1">Whole animal</tissue>
    </source>
</reference>
<dbReference type="EMBL" id="JAIWYP010000016">
    <property type="protein sequence ID" value="KAH3696938.1"/>
    <property type="molecule type" value="Genomic_DNA"/>
</dbReference>
<dbReference type="Proteomes" id="UP000828390">
    <property type="component" value="Unassembled WGS sequence"/>
</dbReference>
<protein>
    <submittedName>
        <fullName evidence="1">Uncharacterized protein</fullName>
    </submittedName>
</protein>
<comment type="caution">
    <text evidence="1">The sequence shown here is derived from an EMBL/GenBank/DDBJ whole genome shotgun (WGS) entry which is preliminary data.</text>
</comment>
<keyword evidence="2" id="KW-1185">Reference proteome</keyword>